<dbReference type="EMBL" id="LKHP01000021">
    <property type="protein sequence ID" value="KRQ85892.1"/>
    <property type="molecule type" value="Genomic_DNA"/>
</dbReference>
<evidence type="ECO:0000313" key="3">
    <source>
        <dbReference type="Proteomes" id="UP000052015"/>
    </source>
</evidence>
<proteinExistence type="predicted"/>
<feature type="domain" description="CRISPR-associated protein CXXC-CXXC" evidence="1">
    <location>
        <begin position="254"/>
        <end position="314"/>
    </location>
</feature>
<gene>
    <name evidence="2" type="ORF">ABG79_02316</name>
</gene>
<dbReference type="InterPro" id="IPR010180">
    <property type="entry name" value="CRISPR-assoc_prot_CXXC-CXXC"/>
</dbReference>
<dbReference type="STRING" id="908809.ABG79_02316"/>
<dbReference type="NCBIfam" id="TIGR01908">
    <property type="entry name" value="cas_CXXC_CXXC"/>
    <property type="match status" value="1"/>
</dbReference>
<protein>
    <submittedName>
        <fullName evidence="2">CRISPR-associated protein (Cas_CXXC_CXXC)</fullName>
    </submittedName>
</protein>
<name>A0A0R3JXQ7_CALMK</name>
<dbReference type="InterPro" id="IPR019121">
    <property type="entry name" value="CRISPR-assoc_CXXC-CXXC_dom"/>
</dbReference>
<organism evidence="2 3">
    <name type="scientific">Caloramator mitchellensis</name>
    <dbReference type="NCBI Taxonomy" id="908809"/>
    <lineage>
        <taxon>Bacteria</taxon>
        <taxon>Bacillati</taxon>
        <taxon>Bacillota</taxon>
        <taxon>Clostridia</taxon>
        <taxon>Eubacteriales</taxon>
        <taxon>Clostridiaceae</taxon>
        <taxon>Caloramator</taxon>
    </lineage>
</organism>
<keyword evidence="3" id="KW-1185">Reference proteome</keyword>
<dbReference type="OrthoDB" id="5540852at2"/>
<dbReference type="Pfam" id="PF09706">
    <property type="entry name" value="Cas_CXXC_CXXC"/>
    <property type="match status" value="1"/>
</dbReference>
<evidence type="ECO:0000313" key="2">
    <source>
        <dbReference type="EMBL" id="KRQ85892.1"/>
    </source>
</evidence>
<reference evidence="2 3" key="1">
    <citation type="submission" date="2015-09" db="EMBL/GenBank/DDBJ databases">
        <title>Draft genome sequence of a Caloramator mitchellensis, a moderate thermophile from the Great Artesian Basin of Australia.</title>
        <authorList>
            <person name="Patel B.K."/>
        </authorList>
    </citation>
    <scope>NUCLEOTIDE SEQUENCE [LARGE SCALE GENOMIC DNA]</scope>
    <source>
        <strain evidence="2 3">VF08</strain>
    </source>
</reference>
<accession>A0A0R3JXQ7</accession>
<evidence type="ECO:0000259" key="1">
    <source>
        <dbReference type="Pfam" id="PF09706"/>
    </source>
</evidence>
<dbReference type="RefSeq" id="WP_057979597.1">
    <property type="nucleotide sequence ID" value="NZ_LKHP01000021.1"/>
</dbReference>
<dbReference type="Proteomes" id="UP000052015">
    <property type="component" value="Unassembled WGS sequence"/>
</dbReference>
<dbReference type="AlphaFoldDB" id="A0A0R3JXQ7"/>
<sequence length="589" mass="69827">MQVRLYMNDWFYNMGLVGMIRIFKHTESKGISIDYKLKDNYLEFESDVLSNFHEYYFDYYIDEYDKDYKRFLNDVYNLSNTINKEENKKVIEKLEEFWNNSKLEKKAAAKGFEEITKNIKDDIKKLKKNLDINLYNNVLKEICNLLNKQAVKEKYALDSIRSIMYDNFFGQVSFLQKSLANKSVEEHKAIMFKDYINPIIIENKVEVARGKGDYSKIVETIESENDYKKIKLYKKFLKNSKKDINQFNLQIDELNKCSICHEGISFEEDFNEGKFLPLGVSNDYSANFFWRLENKYPICDICKLVLLCAPAGITRINKNYIEINKTDDLWKKFYYVFVNLDTDIEDLYKKNESFKNRSSDRIPYDEFVLNIVEQEREKSIWTLQNILFVEFNAKYESKKANLKYFHMNKYVALFFKDYADKTIRNIKDYKFKMEFIDNIFSNGNLDKVIFNKLNEKIKQNFGMDIYFASKANAILNCLKMKGDVDKVKKKVYSAFLSGQSMREHLKKHGSENKISSVAYRLLNTAKVGNKKEFMDTVLRLYINSEIEMPRIFLEGFYEEDVDFETIAQSYISGLITDKNNSHGEVVENE</sequence>
<comment type="caution">
    <text evidence="2">The sequence shown here is derived from an EMBL/GenBank/DDBJ whole genome shotgun (WGS) entry which is preliminary data.</text>
</comment>